<evidence type="ECO:0000313" key="1">
    <source>
        <dbReference type="EnsemblMetazoa" id="PPA43556.1"/>
    </source>
</evidence>
<evidence type="ECO:0000313" key="2">
    <source>
        <dbReference type="Proteomes" id="UP000005239"/>
    </source>
</evidence>
<dbReference type="EnsemblMetazoa" id="PPA43556.1">
    <property type="protein sequence ID" value="PPA43556.1"/>
    <property type="gene ID" value="WBGene00281925"/>
</dbReference>
<accession>A0A2A6C820</accession>
<gene>
    <name evidence="1" type="primary">WBGene00281925</name>
</gene>
<name>A0A2A6C820_PRIPA</name>
<dbReference type="Proteomes" id="UP000005239">
    <property type="component" value="Unassembled WGS sequence"/>
</dbReference>
<reference evidence="1" key="2">
    <citation type="submission" date="2022-06" db="UniProtKB">
        <authorList>
            <consortium name="EnsemblMetazoa"/>
        </authorList>
    </citation>
    <scope>IDENTIFICATION</scope>
    <source>
        <strain evidence="1">PS312</strain>
    </source>
</reference>
<reference evidence="2" key="1">
    <citation type="journal article" date="2008" name="Nat. Genet.">
        <title>The Pristionchus pacificus genome provides a unique perspective on nematode lifestyle and parasitism.</title>
        <authorList>
            <person name="Dieterich C."/>
            <person name="Clifton S.W."/>
            <person name="Schuster L.N."/>
            <person name="Chinwalla A."/>
            <person name="Delehaunty K."/>
            <person name="Dinkelacker I."/>
            <person name="Fulton L."/>
            <person name="Fulton R."/>
            <person name="Godfrey J."/>
            <person name="Minx P."/>
            <person name="Mitreva M."/>
            <person name="Roeseler W."/>
            <person name="Tian H."/>
            <person name="Witte H."/>
            <person name="Yang S.P."/>
            <person name="Wilson R.K."/>
            <person name="Sommer R.J."/>
        </authorList>
    </citation>
    <scope>NUCLEOTIDE SEQUENCE [LARGE SCALE GENOMIC DNA]</scope>
    <source>
        <strain evidence="2">PS312</strain>
    </source>
</reference>
<proteinExistence type="predicted"/>
<sequence length="68" mass="7440">MAGAYDAVQENSPYTGFLHLIMEKCGYVVRGVVTENLLERAIGYEWVQLLDVVATGAPEDHRASSGQL</sequence>
<keyword evidence="2" id="KW-1185">Reference proteome</keyword>
<protein>
    <submittedName>
        <fullName evidence="1">Uncharacterized protein</fullName>
    </submittedName>
</protein>
<dbReference type="AlphaFoldDB" id="A0A2A6C820"/>
<accession>A0A8R1UY43</accession>
<organism evidence="1 2">
    <name type="scientific">Pristionchus pacificus</name>
    <name type="common">Parasitic nematode worm</name>
    <dbReference type="NCBI Taxonomy" id="54126"/>
    <lineage>
        <taxon>Eukaryota</taxon>
        <taxon>Metazoa</taxon>
        <taxon>Ecdysozoa</taxon>
        <taxon>Nematoda</taxon>
        <taxon>Chromadorea</taxon>
        <taxon>Rhabditida</taxon>
        <taxon>Rhabditina</taxon>
        <taxon>Diplogasteromorpha</taxon>
        <taxon>Diplogasteroidea</taxon>
        <taxon>Neodiplogasteridae</taxon>
        <taxon>Pristionchus</taxon>
    </lineage>
</organism>